<keyword evidence="5" id="KW-0469">Meiosis</keyword>
<evidence type="ECO:0000256" key="5">
    <source>
        <dbReference type="ARBA" id="ARBA00023254"/>
    </source>
</evidence>
<evidence type="ECO:0000256" key="1">
    <source>
        <dbReference type="ARBA" id="ARBA00004123"/>
    </source>
</evidence>
<dbReference type="PANTHER" id="PTHR48225">
    <property type="entry name" value="HORMA DOMAIN-CONTAINING PROTEIN 1"/>
    <property type="match status" value="1"/>
</dbReference>
<feature type="compositionally biased region" description="Basic and acidic residues" evidence="6">
    <location>
        <begin position="254"/>
        <end position="278"/>
    </location>
</feature>
<dbReference type="InterPro" id="IPR003511">
    <property type="entry name" value="HORMA_dom"/>
</dbReference>
<dbReference type="GO" id="GO:0051321">
    <property type="term" value="P:meiotic cell cycle"/>
    <property type="evidence" value="ECO:0007669"/>
    <property type="project" value="UniProtKB-KW"/>
</dbReference>
<dbReference type="Pfam" id="PF02301">
    <property type="entry name" value="HORMA"/>
    <property type="match status" value="1"/>
</dbReference>
<dbReference type="GO" id="GO:0005634">
    <property type="term" value="C:nucleus"/>
    <property type="evidence" value="ECO:0007669"/>
    <property type="project" value="UniProtKB-SubCell"/>
</dbReference>
<evidence type="ECO:0000259" key="7">
    <source>
        <dbReference type="PROSITE" id="PS50815"/>
    </source>
</evidence>
<dbReference type="EMBL" id="LIAE01008754">
    <property type="protein sequence ID" value="PAV72589.1"/>
    <property type="molecule type" value="Genomic_DNA"/>
</dbReference>
<evidence type="ECO:0000256" key="4">
    <source>
        <dbReference type="ARBA" id="ARBA00023242"/>
    </source>
</evidence>
<keyword evidence="3" id="KW-0158">Chromosome</keyword>
<feature type="domain" description="HORMA" evidence="7">
    <location>
        <begin position="1"/>
        <end position="148"/>
    </location>
</feature>
<gene>
    <name evidence="8" type="ORF">WR25_09988</name>
</gene>
<dbReference type="InterPro" id="IPR051294">
    <property type="entry name" value="HORMA_MeioticProgression"/>
</dbReference>
<protein>
    <recommendedName>
        <fullName evidence="7">HORMA domain-containing protein</fullName>
    </recommendedName>
</protein>
<evidence type="ECO:0000313" key="9">
    <source>
        <dbReference type="Proteomes" id="UP000218231"/>
    </source>
</evidence>
<evidence type="ECO:0000313" key="8">
    <source>
        <dbReference type="EMBL" id="PAV72589.1"/>
    </source>
</evidence>
<evidence type="ECO:0000256" key="3">
    <source>
        <dbReference type="ARBA" id="ARBA00022454"/>
    </source>
</evidence>
<feature type="compositionally biased region" description="Basic and acidic residues" evidence="6">
    <location>
        <begin position="286"/>
        <end position="300"/>
    </location>
</feature>
<evidence type="ECO:0000256" key="6">
    <source>
        <dbReference type="SAM" id="MobiDB-lite"/>
    </source>
</evidence>
<accession>A0A2A2KFH3</accession>
<keyword evidence="9" id="KW-1185">Reference proteome</keyword>
<dbReference type="Proteomes" id="UP000218231">
    <property type="component" value="Unassembled WGS sequence"/>
</dbReference>
<dbReference type="STRING" id="2018661.A0A2A2KFH3"/>
<evidence type="ECO:0000256" key="2">
    <source>
        <dbReference type="ARBA" id="ARBA00004286"/>
    </source>
</evidence>
<dbReference type="InterPro" id="IPR036570">
    <property type="entry name" value="HORMA_dom_sf"/>
</dbReference>
<keyword evidence="4" id="KW-0539">Nucleus</keyword>
<comment type="subcellular location">
    <subcellularLocation>
        <location evidence="2">Chromosome</location>
    </subcellularLocation>
    <subcellularLocation>
        <location evidence="1">Nucleus</location>
    </subcellularLocation>
</comment>
<feature type="compositionally biased region" description="Polar residues" evidence="6">
    <location>
        <begin position="195"/>
        <end position="210"/>
    </location>
</feature>
<sequence length="332" mass="37709">MVFRGYMDELFLVVSQNKEKPDEAIEVYRWKMHYDQDGDVSAEFGMTGKRDDLTHKLARLEYKGAEQVRLSTIALIFAIRKLCKNELDALPGSCVASFRMTYTLTPSNYMAPGFHGSHTLYNFPEKGKAQTALVGKVRTKVHGFALTCESTLMKKDAFDTELNIMEISDKVFDSSVNDRDLDNSLYTSIVGGDINNITGQTMGDNTSPSPVGTPEAPRDEDMHKEDGREKESEEDSDDLSRKRKRQSELGGQGQRRERGLAKKPRQQEEDGSHSDKVTTHRLKDKKRAEKEKQQQEKESVEVETSISKRTPKKVLFKTHIIQQFSPQSEHPN</sequence>
<feature type="region of interest" description="Disordered" evidence="6">
    <location>
        <begin position="195"/>
        <end position="311"/>
    </location>
</feature>
<dbReference type="PANTHER" id="PTHR48225:SF7">
    <property type="entry name" value="MEIOSIS-SPECIFIC PROTEIN HOP1"/>
    <property type="match status" value="1"/>
</dbReference>
<dbReference type="GO" id="GO:0005694">
    <property type="term" value="C:chromosome"/>
    <property type="evidence" value="ECO:0007669"/>
    <property type="project" value="UniProtKB-SubCell"/>
</dbReference>
<name>A0A2A2KFH3_9BILA</name>
<comment type="caution">
    <text evidence="8">The sequence shown here is derived from an EMBL/GenBank/DDBJ whole genome shotgun (WGS) entry which is preliminary data.</text>
</comment>
<dbReference type="AlphaFoldDB" id="A0A2A2KFH3"/>
<reference evidence="8 9" key="1">
    <citation type="journal article" date="2017" name="Curr. Biol.">
        <title>Genome architecture and evolution of a unichromosomal asexual nematode.</title>
        <authorList>
            <person name="Fradin H."/>
            <person name="Zegar C."/>
            <person name="Gutwein M."/>
            <person name="Lucas J."/>
            <person name="Kovtun M."/>
            <person name="Corcoran D."/>
            <person name="Baugh L.R."/>
            <person name="Kiontke K."/>
            <person name="Gunsalus K."/>
            <person name="Fitch D.H."/>
            <person name="Piano F."/>
        </authorList>
    </citation>
    <scope>NUCLEOTIDE SEQUENCE [LARGE SCALE GENOMIC DNA]</scope>
    <source>
        <strain evidence="8">PF1309</strain>
    </source>
</reference>
<feature type="compositionally biased region" description="Basic and acidic residues" evidence="6">
    <location>
        <begin position="216"/>
        <end position="231"/>
    </location>
</feature>
<dbReference type="PROSITE" id="PS50815">
    <property type="entry name" value="HORMA"/>
    <property type="match status" value="1"/>
</dbReference>
<organism evidence="8 9">
    <name type="scientific">Diploscapter pachys</name>
    <dbReference type="NCBI Taxonomy" id="2018661"/>
    <lineage>
        <taxon>Eukaryota</taxon>
        <taxon>Metazoa</taxon>
        <taxon>Ecdysozoa</taxon>
        <taxon>Nematoda</taxon>
        <taxon>Chromadorea</taxon>
        <taxon>Rhabditida</taxon>
        <taxon>Rhabditina</taxon>
        <taxon>Rhabditomorpha</taxon>
        <taxon>Rhabditoidea</taxon>
        <taxon>Rhabditidae</taxon>
        <taxon>Diploscapter</taxon>
    </lineage>
</organism>
<proteinExistence type="predicted"/>
<dbReference type="Gene3D" id="3.30.900.10">
    <property type="entry name" value="HORMA domain"/>
    <property type="match status" value="1"/>
</dbReference>